<dbReference type="CDD" id="cd00075">
    <property type="entry name" value="HATPase"/>
    <property type="match status" value="1"/>
</dbReference>
<evidence type="ECO:0000256" key="2">
    <source>
        <dbReference type="ARBA" id="ARBA00004236"/>
    </source>
</evidence>
<dbReference type="PRINTS" id="PR00344">
    <property type="entry name" value="BCTRLSENSOR"/>
</dbReference>
<dbReference type="InterPro" id="IPR004358">
    <property type="entry name" value="Sig_transdc_His_kin-like_C"/>
</dbReference>
<dbReference type="SUPFAM" id="SSF55874">
    <property type="entry name" value="ATPase domain of HSP90 chaperone/DNA topoisomerase II/histidine kinase"/>
    <property type="match status" value="1"/>
</dbReference>
<proteinExistence type="predicted"/>
<dbReference type="AlphaFoldDB" id="A0A2U1F864"/>
<dbReference type="SMART" id="SM00387">
    <property type="entry name" value="HATPase_c"/>
    <property type="match status" value="1"/>
</dbReference>
<keyword evidence="5" id="KW-0808">Transferase</keyword>
<dbReference type="Pfam" id="PF02518">
    <property type="entry name" value="HATPase_c"/>
    <property type="match status" value="1"/>
</dbReference>
<evidence type="ECO:0000313" key="15">
    <source>
        <dbReference type="EMBL" id="PVZ08170.1"/>
    </source>
</evidence>
<dbReference type="GO" id="GO:0005886">
    <property type="term" value="C:plasma membrane"/>
    <property type="evidence" value="ECO:0007669"/>
    <property type="project" value="UniProtKB-SubCell"/>
</dbReference>
<dbReference type="InterPro" id="IPR050428">
    <property type="entry name" value="TCS_sensor_his_kinase"/>
</dbReference>
<evidence type="ECO:0000256" key="12">
    <source>
        <dbReference type="SAM" id="Phobius"/>
    </source>
</evidence>
<evidence type="ECO:0000256" key="7">
    <source>
        <dbReference type="ARBA" id="ARBA00022777"/>
    </source>
</evidence>
<dbReference type="InterPro" id="IPR003661">
    <property type="entry name" value="HisK_dim/P_dom"/>
</dbReference>
<gene>
    <name evidence="15" type="ORF">C8D89_10953</name>
</gene>
<dbReference type="InterPro" id="IPR003660">
    <property type="entry name" value="HAMP_dom"/>
</dbReference>
<evidence type="ECO:0000256" key="3">
    <source>
        <dbReference type="ARBA" id="ARBA00012438"/>
    </source>
</evidence>
<protein>
    <recommendedName>
        <fullName evidence="3">histidine kinase</fullName>
        <ecNumber evidence="3">2.7.13.3</ecNumber>
    </recommendedName>
</protein>
<dbReference type="SMART" id="SM00388">
    <property type="entry name" value="HisKA"/>
    <property type="match status" value="1"/>
</dbReference>
<dbReference type="RefSeq" id="WP_116709412.1">
    <property type="nucleotide sequence ID" value="NZ_QEKW01000009.1"/>
</dbReference>
<evidence type="ECO:0000313" key="16">
    <source>
        <dbReference type="Proteomes" id="UP000245639"/>
    </source>
</evidence>
<dbReference type="PANTHER" id="PTHR45436">
    <property type="entry name" value="SENSOR HISTIDINE KINASE YKOH"/>
    <property type="match status" value="1"/>
</dbReference>
<dbReference type="CDD" id="cd06225">
    <property type="entry name" value="HAMP"/>
    <property type="match status" value="1"/>
</dbReference>
<dbReference type="Pfam" id="PF00672">
    <property type="entry name" value="HAMP"/>
    <property type="match status" value="1"/>
</dbReference>
<dbReference type="PANTHER" id="PTHR45436:SF5">
    <property type="entry name" value="SENSOR HISTIDINE KINASE TRCS"/>
    <property type="match status" value="1"/>
</dbReference>
<dbReference type="SMART" id="SM00304">
    <property type="entry name" value="HAMP"/>
    <property type="match status" value="1"/>
</dbReference>
<dbReference type="CDD" id="cd00082">
    <property type="entry name" value="HisKA"/>
    <property type="match status" value="1"/>
</dbReference>
<sequence length="529" mass="56390">MSRWSLGRFPWSVRTLQARIVLATVALLTVVSAVVGVGAVWSLHGYLERQLDEQVKAVSLFRTAPPRPEDDRRPPPPPDAGGGFTSGPERPYGTLEVRATDGGITSAVLLGRRGSDHPVAFDQVAPVIAVRPGAPPDTVDLGELGTYRVMAGTSATAGTVFIGINTAGLDATVSRLAVAEAIIFGLGILLAGIASAFTTRLTLRPLHRVSATARRVAELPLESGEVDLAERVPDVDADPRSEVGQVGVAFNRMLGHVGAALEARQESETRVRRFVADASHELRTPLAAIRGYSELARRRSEEMPPEVAGLLDRVGSQTERMTVLVEDLLLLARLDAGRPLARERIDLTRTVVDAVSDAHVAAPEHSWSLELPGDDADGLDDATGLHVVGDPERLHQVVANLLSNARMHTPPGTHVTTRLARAVSGRGPAVRLEVRDDGPGVPPGLLPHVFERFARGETGRARTTGSTGLGLSIVAAVVAEHGGELEVTSRPGETRFLVTLPAAETAHRRPPQWAPVRESRTHPAQAPQR</sequence>
<evidence type="ECO:0000256" key="6">
    <source>
        <dbReference type="ARBA" id="ARBA00022692"/>
    </source>
</evidence>
<feature type="domain" description="Histidine kinase" evidence="13">
    <location>
        <begin position="277"/>
        <end position="504"/>
    </location>
</feature>
<accession>A0A2U1F864</accession>
<dbReference type="SUPFAM" id="SSF47384">
    <property type="entry name" value="Homodimeric domain of signal transducing histidine kinase"/>
    <property type="match status" value="1"/>
</dbReference>
<dbReference type="GO" id="GO:0000155">
    <property type="term" value="F:phosphorelay sensor kinase activity"/>
    <property type="evidence" value="ECO:0007669"/>
    <property type="project" value="InterPro"/>
</dbReference>
<comment type="subcellular location">
    <subcellularLocation>
        <location evidence="2">Cell membrane</location>
    </subcellularLocation>
</comment>
<organism evidence="15 16">
    <name type="scientific">Actinomycetospora cinnamomea</name>
    <dbReference type="NCBI Taxonomy" id="663609"/>
    <lineage>
        <taxon>Bacteria</taxon>
        <taxon>Bacillati</taxon>
        <taxon>Actinomycetota</taxon>
        <taxon>Actinomycetes</taxon>
        <taxon>Pseudonocardiales</taxon>
        <taxon>Pseudonocardiaceae</taxon>
        <taxon>Actinomycetospora</taxon>
    </lineage>
</organism>
<comment type="catalytic activity">
    <reaction evidence="1">
        <text>ATP + protein L-histidine = ADP + protein N-phospho-L-histidine.</text>
        <dbReference type="EC" id="2.7.13.3"/>
    </reaction>
</comment>
<reference evidence="15 16" key="1">
    <citation type="submission" date="2018-04" db="EMBL/GenBank/DDBJ databases">
        <title>Genomic Encyclopedia of Type Strains, Phase IV (KMG-IV): sequencing the most valuable type-strain genomes for metagenomic binning, comparative biology and taxonomic classification.</title>
        <authorList>
            <person name="Goeker M."/>
        </authorList>
    </citation>
    <scope>NUCLEOTIDE SEQUENCE [LARGE SCALE GENOMIC DNA]</scope>
    <source>
        <strain evidence="15 16">DSM 45771</strain>
    </source>
</reference>
<keyword evidence="9" id="KW-0902">Two-component regulatory system</keyword>
<evidence type="ECO:0000256" key="8">
    <source>
        <dbReference type="ARBA" id="ARBA00022989"/>
    </source>
</evidence>
<dbReference type="Gene3D" id="6.10.340.10">
    <property type="match status" value="1"/>
</dbReference>
<feature type="transmembrane region" description="Helical" evidence="12">
    <location>
        <begin position="176"/>
        <end position="197"/>
    </location>
</feature>
<dbReference type="InterPro" id="IPR005467">
    <property type="entry name" value="His_kinase_dom"/>
</dbReference>
<dbReference type="PROSITE" id="PS50109">
    <property type="entry name" value="HIS_KIN"/>
    <property type="match status" value="1"/>
</dbReference>
<evidence type="ECO:0000259" key="14">
    <source>
        <dbReference type="PROSITE" id="PS50885"/>
    </source>
</evidence>
<feature type="transmembrane region" description="Helical" evidence="12">
    <location>
        <begin position="20"/>
        <end position="43"/>
    </location>
</feature>
<feature type="domain" description="HAMP" evidence="14">
    <location>
        <begin position="200"/>
        <end position="262"/>
    </location>
</feature>
<evidence type="ECO:0000256" key="10">
    <source>
        <dbReference type="ARBA" id="ARBA00023136"/>
    </source>
</evidence>
<dbReference type="Proteomes" id="UP000245639">
    <property type="component" value="Unassembled WGS sequence"/>
</dbReference>
<dbReference type="Gene3D" id="3.30.565.10">
    <property type="entry name" value="Histidine kinase-like ATPase, C-terminal domain"/>
    <property type="match status" value="1"/>
</dbReference>
<keyword evidence="8 12" id="KW-1133">Transmembrane helix</keyword>
<evidence type="ECO:0000256" key="9">
    <source>
        <dbReference type="ARBA" id="ARBA00023012"/>
    </source>
</evidence>
<name>A0A2U1F864_9PSEU</name>
<evidence type="ECO:0000256" key="5">
    <source>
        <dbReference type="ARBA" id="ARBA00022679"/>
    </source>
</evidence>
<feature type="transmembrane region" description="Helical" evidence="12">
    <location>
        <begin position="145"/>
        <end position="164"/>
    </location>
</feature>
<dbReference type="FunFam" id="1.10.287.130:FF:000001">
    <property type="entry name" value="Two-component sensor histidine kinase"/>
    <property type="match status" value="1"/>
</dbReference>
<dbReference type="Gene3D" id="1.10.287.130">
    <property type="match status" value="1"/>
</dbReference>
<comment type="caution">
    <text evidence="15">The sequence shown here is derived from an EMBL/GenBank/DDBJ whole genome shotgun (WGS) entry which is preliminary data.</text>
</comment>
<keyword evidence="10 12" id="KW-0472">Membrane</keyword>
<dbReference type="EC" id="2.7.13.3" evidence="3"/>
<keyword evidence="7 15" id="KW-0418">Kinase</keyword>
<dbReference type="OrthoDB" id="9786919at2"/>
<feature type="region of interest" description="Disordered" evidence="11">
    <location>
        <begin position="503"/>
        <end position="529"/>
    </location>
</feature>
<evidence type="ECO:0000259" key="13">
    <source>
        <dbReference type="PROSITE" id="PS50109"/>
    </source>
</evidence>
<feature type="region of interest" description="Disordered" evidence="11">
    <location>
        <begin position="62"/>
        <end position="92"/>
    </location>
</feature>
<evidence type="ECO:0000256" key="11">
    <source>
        <dbReference type="SAM" id="MobiDB-lite"/>
    </source>
</evidence>
<keyword evidence="16" id="KW-1185">Reference proteome</keyword>
<keyword evidence="4" id="KW-0597">Phosphoprotein</keyword>
<evidence type="ECO:0000256" key="4">
    <source>
        <dbReference type="ARBA" id="ARBA00022553"/>
    </source>
</evidence>
<dbReference type="EMBL" id="QEKW01000009">
    <property type="protein sequence ID" value="PVZ08170.1"/>
    <property type="molecule type" value="Genomic_DNA"/>
</dbReference>
<dbReference type="Pfam" id="PF00512">
    <property type="entry name" value="HisKA"/>
    <property type="match status" value="1"/>
</dbReference>
<evidence type="ECO:0000256" key="1">
    <source>
        <dbReference type="ARBA" id="ARBA00000085"/>
    </source>
</evidence>
<dbReference type="PROSITE" id="PS50885">
    <property type="entry name" value="HAMP"/>
    <property type="match status" value="1"/>
</dbReference>
<keyword evidence="6 12" id="KW-0812">Transmembrane</keyword>
<dbReference type="InterPro" id="IPR036097">
    <property type="entry name" value="HisK_dim/P_sf"/>
</dbReference>
<dbReference type="InterPro" id="IPR003594">
    <property type="entry name" value="HATPase_dom"/>
</dbReference>
<dbReference type="InterPro" id="IPR036890">
    <property type="entry name" value="HATPase_C_sf"/>
</dbReference>